<name>A0A2V1HS29_9MICO</name>
<keyword evidence="1" id="KW-0472">Membrane</keyword>
<proteinExistence type="predicted"/>
<feature type="signal peptide" evidence="2">
    <location>
        <begin position="1"/>
        <end position="44"/>
    </location>
</feature>
<keyword evidence="2" id="KW-0732">Signal</keyword>
<evidence type="ECO:0000259" key="3">
    <source>
        <dbReference type="Pfam" id="PF21959"/>
    </source>
</evidence>
<protein>
    <recommendedName>
        <fullName evidence="3">DUF6923 domain-containing protein</fullName>
    </recommendedName>
</protein>
<keyword evidence="5" id="KW-1185">Reference proteome</keyword>
<accession>A0A2V1HS29</accession>
<dbReference type="AlphaFoldDB" id="A0A2V1HS29"/>
<feature type="chain" id="PRO_5015954931" description="DUF6923 domain-containing protein" evidence="2">
    <location>
        <begin position="45"/>
        <end position="363"/>
    </location>
</feature>
<dbReference type="Proteomes" id="UP000244893">
    <property type="component" value="Unassembled WGS sequence"/>
</dbReference>
<evidence type="ECO:0000313" key="5">
    <source>
        <dbReference type="Proteomes" id="UP000244893"/>
    </source>
</evidence>
<evidence type="ECO:0000256" key="2">
    <source>
        <dbReference type="SAM" id="SignalP"/>
    </source>
</evidence>
<feature type="transmembrane region" description="Helical" evidence="1">
    <location>
        <begin position="331"/>
        <end position="354"/>
    </location>
</feature>
<evidence type="ECO:0000313" key="4">
    <source>
        <dbReference type="EMBL" id="PVZ95403.1"/>
    </source>
</evidence>
<keyword evidence="1" id="KW-1133">Transmembrane helix</keyword>
<comment type="caution">
    <text evidence="4">The sequence shown here is derived from an EMBL/GenBank/DDBJ whole genome shotgun (WGS) entry which is preliminary data.</text>
</comment>
<keyword evidence="1" id="KW-0812">Transmembrane</keyword>
<feature type="domain" description="DUF6923" evidence="3">
    <location>
        <begin position="51"/>
        <end position="226"/>
    </location>
</feature>
<sequence length="363" mass="36851">MADAAPRSRLTTSEKTLRRTRTSAALIAGLSIAAIALSASPAYAADGRTLPAGDALYAVDCEDTPNQLYSVDSVTAQATPIGSGAELADSTCAGPGAYDRVSGLAYYIDWNDVGSLRSIDVTTGVSTAIGELSIDGVNVFPDSIAIGTDGMAYAIIQDTFEDGDSGIFSVSGLYALDLTTGDLTPIDATGDPGVDYYGFSVDPTTGLFYVIDTEGNIASIDVATGIQTALGTVDFDGDNSTWTLSIDSSGIMWVENDGFDADLWSVDPSDIGGADSFSGIIALDAANAEATSFYTESVFIGPAAVVPAPPVPAVVVPAAVDPALAETGVDAALMGTLGASAGLALLLGGALVIAGRMRRRARA</sequence>
<dbReference type="Pfam" id="PF21959">
    <property type="entry name" value="DUF6923"/>
    <property type="match status" value="1"/>
</dbReference>
<reference evidence="4 5" key="1">
    <citation type="submission" date="2018-05" db="EMBL/GenBank/DDBJ databases">
        <title>Amnibacterium sp. M8JJ-5, whole genome shotgun sequence.</title>
        <authorList>
            <person name="Tuo L."/>
        </authorList>
    </citation>
    <scope>NUCLEOTIDE SEQUENCE [LARGE SCALE GENOMIC DNA]</scope>
    <source>
        <strain evidence="4 5">M8JJ-5</strain>
    </source>
</reference>
<gene>
    <name evidence="4" type="ORF">DDQ50_02495</name>
</gene>
<dbReference type="EMBL" id="QEOP01000001">
    <property type="protein sequence ID" value="PVZ95403.1"/>
    <property type="molecule type" value="Genomic_DNA"/>
</dbReference>
<dbReference type="InterPro" id="IPR054215">
    <property type="entry name" value="DUF6923"/>
</dbReference>
<organism evidence="4 5">
    <name type="scientific">Amnibacterium flavum</name>
    <dbReference type="NCBI Taxonomy" id="2173173"/>
    <lineage>
        <taxon>Bacteria</taxon>
        <taxon>Bacillati</taxon>
        <taxon>Actinomycetota</taxon>
        <taxon>Actinomycetes</taxon>
        <taxon>Micrococcales</taxon>
        <taxon>Microbacteriaceae</taxon>
        <taxon>Amnibacterium</taxon>
    </lineage>
</organism>
<evidence type="ECO:0000256" key="1">
    <source>
        <dbReference type="SAM" id="Phobius"/>
    </source>
</evidence>
<dbReference type="SUPFAM" id="SSF69304">
    <property type="entry name" value="Tricorn protease N-terminal domain"/>
    <property type="match status" value="1"/>
</dbReference>